<proteinExistence type="predicted"/>
<evidence type="ECO:0000313" key="3">
    <source>
        <dbReference type="Proteomes" id="UP001420932"/>
    </source>
</evidence>
<sequence length="132" mass="15097">MHLSNVHGSHASCDEEYLDRFVIVFIDDILIYSRTREEHEGHLRTVLQTLRDHRLFAKFSKCEFWLSEVRFLGHVVGATGVAVDPEKVRAVIEWPTPTHRYANSHSFFGIGGILSPICARLLQDCCSDDKID</sequence>
<dbReference type="CDD" id="cd01647">
    <property type="entry name" value="RT_LTR"/>
    <property type="match status" value="1"/>
</dbReference>
<comment type="caution">
    <text evidence="2">The sequence shown here is derived from an EMBL/GenBank/DDBJ whole genome shotgun (WGS) entry which is preliminary data.</text>
</comment>
<organism evidence="2 3">
    <name type="scientific">Stephania yunnanensis</name>
    <dbReference type="NCBI Taxonomy" id="152371"/>
    <lineage>
        <taxon>Eukaryota</taxon>
        <taxon>Viridiplantae</taxon>
        <taxon>Streptophyta</taxon>
        <taxon>Embryophyta</taxon>
        <taxon>Tracheophyta</taxon>
        <taxon>Spermatophyta</taxon>
        <taxon>Magnoliopsida</taxon>
        <taxon>Ranunculales</taxon>
        <taxon>Menispermaceae</taxon>
        <taxon>Menispermoideae</taxon>
        <taxon>Cissampelideae</taxon>
        <taxon>Stephania</taxon>
    </lineage>
</organism>
<keyword evidence="3" id="KW-1185">Reference proteome</keyword>
<dbReference type="SUPFAM" id="SSF56672">
    <property type="entry name" value="DNA/RNA polymerases"/>
    <property type="match status" value="1"/>
</dbReference>
<gene>
    <name evidence="2" type="ORF">Syun_017649</name>
</gene>
<name>A0AAP0J9N9_9MAGN</name>
<dbReference type="PANTHER" id="PTHR24559">
    <property type="entry name" value="TRANSPOSON TY3-I GAG-POL POLYPROTEIN"/>
    <property type="match status" value="1"/>
</dbReference>
<dbReference type="PANTHER" id="PTHR24559:SF444">
    <property type="entry name" value="REVERSE TRANSCRIPTASE DOMAIN-CONTAINING PROTEIN"/>
    <property type="match status" value="1"/>
</dbReference>
<dbReference type="InterPro" id="IPR053134">
    <property type="entry name" value="RNA-dir_DNA_polymerase"/>
</dbReference>
<feature type="domain" description="Reverse transcriptase" evidence="1">
    <location>
        <begin position="17"/>
        <end position="75"/>
    </location>
</feature>
<dbReference type="AlphaFoldDB" id="A0AAP0J9N9"/>
<dbReference type="InterPro" id="IPR043502">
    <property type="entry name" value="DNA/RNA_pol_sf"/>
</dbReference>
<protein>
    <recommendedName>
        <fullName evidence="1">Reverse transcriptase domain-containing protein</fullName>
    </recommendedName>
</protein>
<dbReference type="Pfam" id="PF00078">
    <property type="entry name" value="RVT_1"/>
    <property type="match status" value="1"/>
</dbReference>
<dbReference type="InterPro" id="IPR043128">
    <property type="entry name" value="Rev_trsase/Diguanyl_cyclase"/>
</dbReference>
<dbReference type="Proteomes" id="UP001420932">
    <property type="component" value="Unassembled WGS sequence"/>
</dbReference>
<dbReference type="InterPro" id="IPR000477">
    <property type="entry name" value="RT_dom"/>
</dbReference>
<reference evidence="2 3" key="1">
    <citation type="submission" date="2024-01" db="EMBL/GenBank/DDBJ databases">
        <title>Genome assemblies of Stephania.</title>
        <authorList>
            <person name="Yang L."/>
        </authorList>
    </citation>
    <scope>NUCLEOTIDE SEQUENCE [LARGE SCALE GENOMIC DNA]</scope>
    <source>
        <strain evidence="2">YNDBR</strain>
        <tissue evidence="2">Leaf</tissue>
    </source>
</reference>
<evidence type="ECO:0000313" key="2">
    <source>
        <dbReference type="EMBL" id="KAK9128852.1"/>
    </source>
</evidence>
<accession>A0AAP0J9N9</accession>
<dbReference type="FunFam" id="3.30.70.270:FF:000003">
    <property type="entry name" value="Transposon Ty3-G Gag-Pol polyprotein"/>
    <property type="match status" value="1"/>
</dbReference>
<dbReference type="EMBL" id="JBBNAF010000007">
    <property type="protein sequence ID" value="KAK9128852.1"/>
    <property type="molecule type" value="Genomic_DNA"/>
</dbReference>
<dbReference type="Gene3D" id="3.30.70.270">
    <property type="match status" value="1"/>
</dbReference>
<evidence type="ECO:0000259" key="1">
    <source>
        <dbReference type="Pfam" id="PF00078"/>
    </source>
</evidence>